<dbReference type="EMBL" id="JACIEM010000001">
    <property type="protein sequence ID" value="MBB4001276.1"/>
    <property type="molecule type" value="Genomic_DNA"/>
</dbReference>
<organism evidence="2 3">
    <name type="scientific">Aurantimonas endophytica</name>
    <dbReference type="NCBI Taxonomy" id="1522175"/>
    <lineage>
        <taxon>Bacteria</taxon>
        <taxon>Pseudomonadati</taxon>
        <taxon>Pseudomonadota</taxon>
        <taxon>Alphaproteobacteria</taxon>
        <taxon>Hyphomicrobiales</taxon>
        <taxon>Aurantimonadaceae</taxon>
        <taxon>Aurantimonas</taxon>
    </lineage>
</organism>
<accession>A0A7W6HA46</accession>
<evidence type="ECO:0000256" key="1">
    <source>
        <dbReference type="SAM" id="MobiDB-lite"/>
    </source>
</evidence>
<evidence type="ECO:0000313" key="2">
    <source>
        <dbReference type="EMBL" id="MBB4001276.1"/>
    </source>
</evidence>
<name>A0A7W6HA46_9HYPH</name>
<proteinExistence type="predicted"/>
<protein>
    <submittedName>
        <fullName evidence="2">Uncharacterized protein</fullName>
    </submittedName>
</protein>
<evidence type="ECO:0000313" key="3">
    <source>
        <dbReference type="Proteomes" id="UP000588647"/>
    </source>
</evidence>
<dbReference type="Proteomes" id="UP000588647">
    <property type="component" value="Unassembled WGS sequence"/>
</dbReference>
<sequence length="67" mass="7570">MEMAGSFSRHDGPHPIEDLPNTEMPEIGGTDLLARLRKQNFALERLRNALDFEDDIASPLQREPLPV</sequence>
<feature type="compositionally biased region" description="Basic and acidic residues" evidence="1">
    <location>
        <begin position="8"/>
        <end position="17"/>
    </location>
</feature>
<dbReference type="AlphaFoldDB" id="A0A7W6HA46"/>
<gene>
    <name evidence="2" type="ORF">GGR03_000323</name>
</gene>
<comment type="caution">
    <text evidence="2">The sequence shown here is derived from an EMBL/GenBank/DDBJ whole genome shotgun (WGS) entry which is preliminary data.</text>
</comment>
<keyword evidence="3" id="KW-1185">Reference proteome</keyword>
<feature type="region of interest" description="Disordered" evidence="1">
    <location>
        <begin position="1"/>
        <end position="27"/>
    </location>
</feature>
<dbReference type="RefSeq" id="WP_183205733.1">
    <property type="nucleotide sequence ID" value="NZ_JAAAMM010000001.1"/>
</dbReference>
<reference evidence="2 3" key="1">
    <citation type="submission" date="2020-08" db="EMBL/GenBank/DDBJ databases">
        <title>Genomic Encyclopedia of Type Strains, Phase IV (KMG-IV): sequencing the most valuable type-strain genomes for metagenomic binning, comparative biology and taxonomic classification.</title>
        <authorList>
            <person name="Goeker M."/>
        </authorList>
    </citation>
    <scope>NUCLEOTIDE SEQUENCE [LARGE SCALE GENOMIC DNA]</scope>
    <source>
        <strain evidence="2 3">DSM 103570</strain>
    </source>
</reference>